<keyword evidence="4" id="KW-1133">Transmembrane helix</keyword>
<evidence type="ECO:0000256" key="5">
    <source>
        <dbReference type="ARBA" id="ARBA00023136"/>
    </source>
</evidence>
<dbReference type="Proteomes" id="UP001168098">
    <property type="component" value="Unassembled WGS sequence"/>
</dbReference>
<evidence type="ECO:0000256" key="6">
    <source>
        <dbReference type="ARBA" id="ARBA00023170"/>
    </source>
</evidence>
<evidence type="ECO:0000313" key="8">
    <source>
        <dbReference type="EMBL" id="KAJ9685600.1"/>
    </source>
</evidence>
<sequence>MVTNSSSSTQPLCDNNQSSVLLEFKQSFLIGQHAFDDPSAYPKAAAWKSEGDGRYCCSWDIGECDKDTGHVISLNLGSRCLYGSINSSSALFHLVHLQGLDLSYNDFNYSEIPSGVVQLLSLRSLHHPFSKIFSSQIPLEPLVFSKLVVLDLSQNPLKCQ</sequence>
<dbReference type="InterPro" id="IPR032675">
    <property type="entry name" value="LRR_dom_sf"/>
</dbReference>
<dbReference type="PANTHER" id="PTHR48061:SF12">
    <property type="entry name" value="DISEASE RESISTANCE LIKE PROTEIN"/>
    <property type="match status" value="1"/>
</dbReference>
<name>A0AA39DJ86_VITRO</name>
<keyword evidence="6" id="KW-0675">Receptor</keyword>
<dbReference type="InterPro" id="IPR046956">
    <property type="entry name" value="RLP23-like"/>
</dbReference>
<keyword evidence="2" id="KW-0812">Transmembrane</keyword>
<dbReference type="PANTHER" id="PTHR48061">
    <property type="entry name" value="LEUCINE-RICH REPEAT RECEPTOR PROTEIN KINASE EMS1-LIKE-RELATED"/>
    <property type="match status" value="1"/>
</dbReference>
<keyword evidence="3" id="KW-0732">Signal</keyword>
<protein>
    <recommendedName>
        <fullName evidence="10">Leucine-rich repeat-containing N-terminal plant-type domain-containing protein</fullName>
    </recommendedName>
</protein>
<proteinExistence type="predicted"/>
<keyword evidence="9" id="KW-1185">Reference proteome</keyword>
<evidence type="ECO:0000313" key="9">
    <source>
        <dbReference type="Proteomes" id="UP001168098"/>
    </source>
</evidence>
<evidence type="ECO:0000256" key="2">
    <source>
        <dbReference type="ARBA" id="ARBA00022692"/>
    </source>
</evidence>
<comment type="caution">
    <text evidence="8">The sequence shown here is derived from an EMBL/GenBank/DDBJ whole genome shotgun (WGS) entry which is preliminary data.</text>
</comment>
<dbReference type="Gene3D" id="3.80.10.10">
    <property type="entry name" value="Ribonuclease Inhibitor"/>
    <property type="match status" value="1"/>
</dbReference>
<reference evidence="8 9" key="1">
    <citation type="journal article" date="2023" name="BMC Biotechnol.">
        <title>Vitis rotundifolia cv Carlos genome sequencing.</title>
        <authorList>
            <person name="Huff M."/>
            <person name="Hulse-Kemp A."/>
            <person name="Scheffler B."/>
            <person name="Youngblood R."/>
            <person name="Simpson S."/>
            <person name="Babiker E."/>
            <person name="Staton M."/>
        </authorList>
    </citation>
    <scope>NUCLEOTIDE SEQUENCE [LARGE SCALE GENOMIC DNA]</scope>
    <source>
        <tissue evidence="8">Leaf</tissue>
    </source>
</reference>
<keyword evidence="7" id="KW-0325">Glycoprotein</keyword>
<accession>A0AA39DJ86</accession>
<dbReference type="EMBL" id="JARBHA010000013">
    <property type="protein sequence ID" value="KAJ9685600.1"/>
    <property type="molecule type" value="Genomic_DNA"/>
</dbReference>
<dbReference type="AlphaFoldDB" id="A0AA39DJ86"/>
<evidence type="ECO:0000256" key="4">
    <source>
        <dbReference type="ARBA" id="ARBA00022989"/>
    </source>
</evidence>
<evidence type="ECO:0000256" key="7">
    <source>
        <dbReference type="ARBA" id="ARBA00023180"/>
    </source>
</evidence>
<comment type="subcellular location">
    <subcellularLocation>
        <location evidence="1">Membrane</location>
        <topology evidence="1">Single-pass type I membrane protein</topology>
    </subcellularLocation>
</comment>
<dbReference type="SUPFAM" id="SSF52058">
    <property type="entry name" value="L domain-like"/>
    <property type="match status" value="1"/>
</dbReference>
<keyword evidence="5" id="KW-0472">Membrane</keyword>
<evidence type="ECO:0000256" key="3">
    <source>
        <dbReference type="ARBA" id="ARBA00022729"/>
    </source>
</evidence>
<gene>
    <name evidence="8" type="ORF">PVL29_017585</name>
</gene>
<evidence type="ECO:0008006" key="10">
    <source>
        <dbReference type="Google" id="ProtNLM"/>
    </source>
</evidence>
<organism evidence="8 9">
    <name type="scientific">Vitis rotundifolia</name>
    <name type="common">Muscadine grape</name>
    <dbReference type="NCBI Taxonomy" id="103349"/>
    <lineage>
        <taxon>Eukaryota</taxon>
        <taxon>Viridiplantae</taxon>
        <taxon>Streptophyta</taxon>
        <taxon>Embryophyta</taxon>
        <taxon>Tracheophyta</taxon>
        <taxon>Spermatophyta</taxon>
        <taxon>Magnoliopsida</taxon>
        <taxon>eudicotyledons</taxon>
        <taxon>Gunneridae</taxon>
        <taxon>Pentapetalae</taxon>
        <taxon>rosids</taxon>
        <taxon>Vitales</taxon>
        <taxon>Vitaceae</taxon>
        <taxon>Viteae</taxon>
        <taxon>Vitis</taxon>
    </lineage>
</organism>
<dbReference type="GO" id="GO:0016020">
    <property type="term" value="C:membrane"/>
    <property type="evidence" value="ECO:0007669"/>
    <property type="project" value="UniProtKB-SubCell"/>
</dbReference>
<evidence type="ECO:0000256" key="1">
    <source>
        <dbReference type="ARBA" id="ARBA00004479"/>
    </source>
</evidence>